<proteinExistence type="predicted"/>
<dbReference type="EMBL" id="CP114370">
    <property type="protein sequence ID" value="WBP83840.1"/>
    <property type="molecule type" value="Genomic_DNA"/>
</dbReference>
<dbReference type="Proteomes" id="UP001213039">
    <property type="component" value="Chromosome"/>
</dbReference>
<sequence>MSKKWKSIFRTLSLATPLSLPLVVLSAENNASASNNTNPEKPTQPEAPKEPTNDPNFNTFSSEASDKLKEMVSGALNAFESYVNDEIGKAEKFEDDYKKQLSKITYLKIVDSYIKKHKQEIQENPIGKGFNFLFPKMISTNRNVNVSEIKIGEKTYSNVWTGLSSPTDYVTAAGQGAEFKVIEGNRVNDFNEERFKKSLEQYGKELSEKSGSLFYDDADVPELDKDVFLNFEKLNDKNGYIINPPKNFNSWDDYIISKIKPRVLDFDLEMNIKLTQDEEEEKEKKAEEEEDLPADDQNPEDKVLDPTKKDEVFQGIPPLSPEVKFQYADKTLDEISKLISSGTHSSEVFFFKNPINTRYIYTVTKTELQGNNLVATVELKDSINTESKRSFEINVVKDTPETALLKESLYESIQSVYGSLYNALGIDSRIDYEKLASQSVSDALFHIIDSGVKLINTEKIVNEFNKAIDVYEPDVHIDNGSIANIKLINDFKANMRELLLTALKTSSINNLPYFFSLVNGINAKKSKLWIRMKRDEKLPGKLSEREIDPKEIDEFYQNLETKIYKLRKTTDLSTFNVSKWYDKFINDLKTSSDELLLLQEVIEDQNIQENPDEPNTEESKKQNQAEKYNSLKEINRQTRQQNSNINRNLGIGLFVIGTIGSIVNAISLVASFMLKKSKQYKKLTILLSIVFGTILVIGLVLLILGVKGI</sequence>
<organism evidence="1 2">
    <name type="scientific">Mycoplasmopsis edwardii</name>
    <dbReference type="NCBI Taxonomy" id="53558"/>
    <lineage>
        <taxon>Bacteria</taxon>
        <taxon>Bacillati</taxon>
        <taxon>Mycoplasmatota</taxon>
        <taxon>Mycoplasmoidales</taxon>
        <taxon>Metamycoplasmataceae</taxon>
        <taxon>Mycoplasmopsis</taxon>
    </lineage>
</organism>
<reference evidence="1" key="1">
    <citation type="submission" date="2022-12" db="EMBL/GenBank/DDBJ databases">
        <authorList>
            <consortium name="Asia Pacific Centre for Animal Health"/>
            <person name="Klose S.M."/>
            <person name="Legione A.R."/>
            <person name="Monotti I."/>
            <person name="Bushell R."/>
            <person name="Marenda M.S."/>
            <person name="Sugiyama T."/>
            <person name="Browning G.F."/>
            <person name="Vaz P.K."/>
        </authorList>
    </citation>
    <scope>NUCLEOTIDE SEQUENCE</scope>
    <source>
        <strain evidence="1">Felid995</strain>
    </source>
</reference>
<keyword evidence="2" id="KW-1185">Reference proteome</keyword>
<name>A0ACD4PH11_9BACT</name>
<gene>
    <name evidence="1" type="ORF">Me_995_000465</name>
</gene>
<protein>
    <submittedName>
        <fullName evidence="1">Uncharacterized protein</fullName>
    </submittedName>
</protein>
<accession>A0ACD4PH11</accession>
<evidence type="ECO:0000313" key="1">
    <source>
        <dbReference type="EMBL" id="WBP83840.1"/>
    </source>
</evidence>
<evidence type="ECO:0000313" key="2">
    <source>
        <dbReference type="Proteomes" id="UP001213039"/>
    </source>
</evidence>